<proteinExistence type="predicted"/>
<comment type="caution">
    <text evidence="1">The sequence shown here is derived from an EMBL/GenBank/DDBJ whole genome shotgun (WGS) entry which is preliminary data.</text>
</comment>
<keyword evidence="2" id="KW-1185">Reference proteome</keyword>
<accession>A0A233SWF7</accession>
<gene>
    <name evidence="1" type="ORF">BEK98_01810</name>
</gene>
<sequence length="67" mass="7534">MGDASWRLAPVITEWHNGLNGERLLGPDGDPFTQPVEELPCLWRESEVWVWSAADEQLVKYPPGALC</sequence>
<evidence type="ECO:0000313" key="2">
    <source>
        <dbReference type="Proteomes" id="UP000215483"/>
    </source>
</evidence>
<evidence type="ECO:0000313" key="1">
    <source>
        <dbReference type="EMBL" id="OXY99957.1"/>
    </source>
</evidence>
<protein>
    <submittedName>
        <fullName evidence="1">Uncharacterized protein</fullName>
    </submittedName>
</protein>
<organism evidence="1 2">
    <name type="scientific">Streptomyces diastatochromogenes</name>
    <dbReference type="NCBI Taxonomy" id="42236"/>
    <lineage>
        <taxon>Bacteria</taxon>
        <taxon>Bacillati</taxon>
        <taxon>Actinomycetota</taxon>
        <taxon>Actinomycetes</taxon>
        <taxon>Kitasatosporales</taxon>
        <taxon>Streptomycetaceae</taxon>
        <taxon>Streptomyces</taxon>
    </lineage>
</organism>
<reference evidence="1 2" key="1">
    <citation type="submission" date="2016-07" db="EMBL/GenBank/DDBJ databases">
        <title>Draft genome of Streptomyces diastatochromogenes.</title>
        <authorList>
            <person name="Podduturi R."/>
            <person name="Lukassen M.B."/>
            <person name="Clausen N."/>
            <person name="Nielsen J.L."/>
            <person name="Jorgensen N.O."/>
        </authorList>
    </citation>
    <scope>NUCLEOTIDE SEQUENCE [LARGE SCALE GENOMIC DNA]</scope>
    <source>
        <strain evidence="1 2">DSM 40608</strain>
    </source>
</reference>
<dbReference type="AlphaFoldDB" id="A0A233SWF7"/>
<dbReference type="Proteomes" id="UP000215483">
    <property type="component" value="Unassembled WGS sequence"/>
</dbReference>
<dbReference type="EMBL" id="MCGQ01000004">
    <property type="protein sequence ID" value="OXY99957.1"/>
    <property type="molecule type" value="Genomic_DNA"/>
</dbReference>
<name>A0A233SWF7_STRDA</name>